<sequence>MVLLVLFQMKSYAQDPHFSQFFASPLTLNPAFAGKFDGDVRAGINFRNQWSSVNNAYRTVTAAVDMPILTNTIDSRDRLGIGVMGYSDRTANGAANFNYASFTAAFHKGLDEFGYHQIGLGLQGTYGNMVINTSKLQFEDQLTTLGFTNVTSENFSNSTLKNHYFDMSAGLLYTGSSSEKDNYYFGISAYHLNSPRQNFTEGNYYIKPRYTFHGGTYFPIGEITTLHLSALHSIQAGAHETVAGGTIQFALNDEFNAVNPTNFYAGGWMRFGDAIIPYIGLDYSGFRLGLSYDVTTSQAKTIANSRGGVELSLIYIFRNNNKGYLPCPKF</sequence>
<evidence type="ECO:0000313" key="2">
    <source>
        <dbReference type="Proteomes" id="UP000249645"/>
    </source>
</evidence>
<accession>A0A2W5ELF2</accession>
<evidence type="ECO:0008006" key="3">
    <source>
        <dbReference type="Google" id="ProtNLM"/>
    </source>
</evidence>
<comment type="caution">
    <text evidence="1">The sequence shown here is derived from an EMBL/GenBank/DDBJ whole genome shotgun (WGS) entry which is preliminary data.</text>
</comment>
<gene>
    <name evidence="1" type="ORF">DI598_17400</name>
</gene>
<dbReference type="Pfam" id="PF11751">
    <property type="entry name" value="PorP_SprF"/>
    <property type="match status" value="1"/>
</dbReference>
<protein>
    <recommendedName>
        <fullName evidence="3">Type IX secretion system membrane protein PorP/SprF</fullName>
    </recommendedName>
</protein>
<proteinExistence type="predicted"/>
<dbReference type="InterPro" id="IPR019861">
    <property type="entry name" value="PorP/SprF_Bacteroidetes"/>
</dbReference>
<name>A0A2W5ELF2_9SPHI</name>
<organism evidence="1 2">
    <name type="scientific">Pseudopedobacter saltans</name>
    <dbReference type="NCBI Taxonomy" id="151895"/>
    <lineage>
        <taxon>Bacteria</taxon>
        <taxon>Pseudomonadati</taxon>
        <taxon>Bacteroidota</taxon>
        <taxon>Sphingobacteriia</taxon>
        <taxon>Sphingobacteriales</taxon>
        <taxon>Sphingobacteriaceae</taxon>
        <taxon>Pseudopedobacter</taxon>
    </lineage>
</organism>
<reference evidence="1 2" key="1">
    <citation type="submission" date="2017-11" db="EMBL/GenBank/DDBJ databases">
        <title>Infants hospitalized years apart are colonized by the same room-sourced microbial strains.</title>
        <authorList>
            <person name="Brooks B."/>
            <person name="Olm M.R."/>
            <person name="Firek B.A."/>
            <person name="Baker R."/>
            <person name="Thomas B.C."/>
            <person name="Morowitz M.J."/>
            <person name="Banfield J.F."/>
        </authorList>
    </citation>
    <scope>NUCLEOTIDE SEQUENCE [LARGE SCALE GENOMIC DNA]</scope>
    <source>
        <strain evidence="1">S2_009_000_R2_76</strain>
    </source>
</reference>
<dbReference type="Proteomes" id="UP000249645">
    <property type="component" value="Unassembled WGS sequence"/>
</dbReference>
<dbReference type="EMBL" id="QFOI01000458">
    <property type="protein sequence ID" value="PZP42050.1"/>
    <property type="molecule type" value="Genomic_DNA"/>
</dbReference>
<dbReference type="AlphaFoldDB" id="A0A2W5ELF2"/>
<dbReference type="NCBIfam" id="TIGR03519">
    <property type="entry name" value="T9SS_PorP_fam"/>
    <property type="match status" value="1"/>
</dbReference>
<evidence type="ECO:0000313" key="1">
    <source>
        <dbReference type="EMBL" id="PZP42050.1"/>
    </source>
</evidence>